<dbReference type="GO" id="GO:0005524">
    <property type="term" value="F:ATP binding"/>
    <property type="evidence" value="ECO:0007669"/>
    <property type="project" value="UniProtKB-KW"/>
</dbReference>
<sequence length="424" mass="46131">MALDDTSSTTGYLRRYVDDELDALLPELAAIAVDGPKGVGKTATASRRAGTTLPLDDPAVRQLVAADPSFQLRRSETVLIDEWQHLPEVWDVVRRAVDSRTNHTYLLTGSATPRDGVDTHSGAGRIISLRQRPLSLSERRGTSPTVRIQDLFEPEVTIAGATDLTLADYAREICSSGLPDITDLSQRARRYALDSYVRNIIDRDIVDQGVSLRKPATLRAWMAAYAAASSTTTEYVKILDAATSDESNKPAKATTLAYRDVLTKIWILDPVPAWLPSMSPLSRLVQAPKHQLADPALAATLLNVSEQNLLSGTQGSGELFGNLLESLATLTVRSAGAAAEAQTYHLRTRGGDHEVDLILERFDGAVIAFEVKLARSVDDHDVRHLHWLGDTIGDRLKNKVILTTGTTAYRRKDGVAVVPLALLG</sequence>
<feature type="domain" description="DUF4143" evidence="2">
    <location>
        <begin position="203"/>
        <end position="373"/>
    </location>
</feature>
<evidence type="ECO:0000313" key="3">
    <source>
        <dbReference type="EMBL" id="MFC5297780.1"/>
    </source>
</evidence>
<gene>
    <name evidence="3" type="ORF">ACFPK8_09690</name>
</gene>
<reference evidence="4" key="1">
    <citation type="journal article" date="2019" name="Int. J. Syst. Evol. Microbiol.">
        <title>The Global Catalogue of Microorganisms (GCM) 10K type strain sequencing project: providing services to taxonomists for standard genome sequencing and annotation.</title>
        <authorList>
            <consortium name="The Broad Institute Genomics Platform"/>
            <consortium name="The Broad Institute Genome Sequencing Center for Infectious Disease"/>
            <person name="Wu L."/>
            <person name="Ma J."/>
        </authorList>
    </citation>
    <scope>NUCLEOTIDE SEQUENCE [LARGE SCALE GENOMIC DNA]</scope>
    <source>
        <strain evidence="4">CGMCC 1.16455</strain>
    </source>
</reference>
<dbReference type="RefSeq" id="WP_193116448.1">
    <property type="nucleotide sequence ID" value="NZ_BAAAIR010000034.1"/>
</dbReference>
<dbReference type="Proteomes" id="UP001595937">
    <property type="component" value="Unassembled WGS sequence"/>
</dbReference>
<dbReference type="EMBL" id="JBHSLN010000023">
    <property type="protein sequence ID" value="MFC5297780.1"/>
    <property type="molecule type" value="Genomic_DNA"/>
</dbReference>
<organism evidence="3 4">
    <name type="scientific">Brachybacterium tyrofermentans</name>
    <dbReference type="NCBI Taxonomy" id="47848"/>
    <lineage>
        <taxon>Bacteria</taxon>
        <taxon>Bacillati</taxon>
        <taxon>Actinomycetota</taxon>
        <taxon>Actinomycetes</taxon>
        <taxon>Micrococcales</taxon>
        <taxon>Dermabacteraceae</taxon>
        <taxon>Brachybacterium</taxon>
    </lineage>
</organism>
<comment type="caution">
    <text evidence="3">The sequence shown here is derived from an EMBL/GenBank/DDBJ whole genome shotgun (WGS) entry which is preliminary data.</text>
</comment>
<dbReference type="GeneID" id="303297238"/>
<evidence type="ECO:0000313" key="4">
    <source>
        <dbReference type="Proteomes" id="UP001595937"/>
    </source>
</evidence>
<feature type="domain" description="AAA" evidence="1">
    <location>
        <begin position="30"/>
        <end position="138"/>
    </location>
</feature>
<evidence type="ECO:0000259" key="1">
    <source>
        <dbReference type="Pfam" id="PF13173"/>
    </source>
</evidence>
<keyword evidence="4" id="KW-1185">Reference proteome</keyword>
<keyword evidence="3" id="KW-0067">ATP-binding</keyword>
<dbReference type="PANTHER" id="PTHR43566">
    <property type="entry name" value="CONSERVED PROTEIN"/>
    <property type="match status" value="1"/>
</dbReference>
<protein>
    <submittedName>
        <fullName evidence="3">ATP-binding protein</fullName>
    </submittedName>
</protein>
<name>A0ABW0FGN4_9MICO</name>
<dbReference type="PANTHER" id="PTHR43566:SF2">
    <property type="entry name" value="DUF4143 DOMAIN-CONTAINING PROTEIN"/>
    <property type="match status" value="1"/>
</dbReference>
<keyword evidence="3" id="KW-0547">Nucleotide-binding</keyword>
<accession>A0ABW0FGN4</accession>
<dbReference type="InterPro" id="IPR041682">
    <property type="entry name" value="AAA_14"/>
</dbReference>
<dbReference type="SUPFAM" id="SSF52540">
    <property type="entry name" value="P-loop containing nucleoside triphosphate hydrolases"/>
    <property type="match status" value="1"/>
</dbReference>
<dbReference type="Pfam" id="PF13173">
    <property type="entry name" value="AAA_14"/>
    <property type="match status" value="1"/>
</dbReference>
<dbReference type="InterPro" id="IPR025420">
    <property type="entry name" value="DUF4143"/>
</dbReference>
<dbReference type="Pfam" id="PF13635">
    <property type="entry name" value="DUF4143"/>
    <property type="match status" value="1"/>
</dbReference>
<proteinExistence type="predicted"/>
<evidence type="ECO:0000259" key="2">
    <source>
        <dbReference type="Pfam" id="PF13635"/>
    </source>
</evidence>
<dbReference type="InterPro" id="IPR027417">
    <property type="entry name" value="P-loop_NTPase"/>
</dbReference>